<accession>A0A1Q2M9E2</accession>
<evidence type="ECO:0008006" key="3">
    <source>
        <dbReference type="Google" id="ProtNLM"/>
    </source>
</evidence>
<sequence>MELEPLGDDFGENCARFLPEAVEQGCVWALEGEEGFALCESERRADTDVMPFWSQREYAEAHIADDWSNYKVVPIDLEEFMDDWLEGMHQDVLLVGINWNDDMEGEEIEPLDLLEQLEQELH</sequence>
<dbReference type="KEGG" id="maga:Mag101_15170"/>
<gene>
    <name evidence="1" type="ORF">Mag101_15170</name>
</gene>
<dbReference type="STRING" id="260552.Mag101_15170"/>
<dbReference type="RefSeq" id="WP_077406848.1">
    <property type="nucleotide sequence ID" value="NZ_CP019650.1"/>
</dbReference>
<protein>
    <recommendedName>
        <fullName evidence="3">DUF2750 domain-containing protein</fullName>
    </recommendedName>
</protein>
<reference evidence="1" key="1">
    <citation type="submission" date="2017-02" db="EMBL/GenBank/DDBJ databases">
        <title>Genome of Microbulbifer agarilyticus GP101.</title>
        <authorList>
            <person name="Jung J."/>
            <person name="Bae S.S."/>
            <person name="Baek K."/>
        </authorList>
    </citation>
    <scope>NUCLEOTIDE SEQUENCE [LARGE SCALE GENOMIC DNA]</scope>
    <source>
        <strain evidence="1">GP101</strain>
    </source>
</reference>
<dbReference type="AlphaFoldDB" id="A0A1Q2M9E2"/>
<dbReference type="Pfam" id="PF11042">
    <property type="entry name" value="DUF2750"/>
    <property type="match status" value="1"/>
</dbReference>
<dbReference type="Proteomes" id="UP000188219">
    <property type="component" value="Chromosome"/>
</dbReference>
<evidence type="ECO:0000313" key="1">
    <source>
        <dbReference type="EMBL" id="AQQ68822.1"/>
    </source>
</evidence>
<name>A0A1Q2M9E2_9GAMM</name>
<dbReference type="eggNOG" id="ENOG50331NB">
    <property type="taxonomic scope" value="Bacteria"/>
</dbReference>
<organism evidence="1 2">
    <name type="scientific">Microbulbifer agarilyticus</name>
    <dbReference type="NCBI Taxonomy" id="260552"/>
    <lineage>
        <taxon>Bacteria</taxon>
        <taxon>Pseudomonadati</taxon>
        <taxon>Pseudomonadota</taxon>
        <taxon>Gammaproteobacteria</taxon>
        <taxon>Cellvibrionales</taxon>
        <taxon>Microbulbiferaceae</taxon>
        <taxon>Microbulbifer</taxon>
    </lineage>
</organism>
<dbReference type="OrthoDB" id="5916942at2"/>
<dbReference type="EMBL" id="CP019650">
    <property type="protein sequence ID" value="AQQ68822.1"/>
    <property type="molecule type" value="Genomic_DNA"/>
</dbReference>
<proteinExistence type="predicted"/>
<evidence type="ECO:0000313" key="2">
    <source>
        <dbReference type="Proteomes" id="UP000188219"/>
    </source>
</evidence>
<keyword evidence="2" id="KW-1185">Reference proteome</keyword>
<dbReference type="InterPro" id="IPR021284">
    <property type="entry name" value="DUF2750"/>
</dbReference>